<evidence type="ECO:0000256" key="2">
    <source>
        <dbReference type="ARBA" id="ARBA00002764"/>
    </source>
</evidence>
<evidence type="ECO:0000313" key="11">
    <source>
        <dbReference type="Proteomes" id="UP000289166"/>
    </source>
</evidence>
<dbReference type="SUPFAM" id="SSF53756">
    <property type="entry name" value="UDP-Glycosyltransferase/glycogen phosphorylase"/>
    <property type="match status" value="1"/>
</dbReference>
<comment type="pathway">
    <text evidence="7">Glycan biosynthesis; glycogen biosynthesis.</text>
</comment>
<evidence type="ECO:0000256" key="4">
    <source>
        <dbReference type="ARBA" id="ARBA00022676"/>
    </source>
</evidence>
<protein>
    <recommendedName>
        <fullName evidence="7">Glycogen synthase</fullName>
        <ecNumber evidence="7">2.4.1.21</ecNumber>
    </recommendedName>
    <alternativeName>
        <fullName evidence="7">Starch [bacterial glycogen] synthase</fullName>
    </alternativeName>
</protein>
<reference evidence="11" key="1">
    <citation type="submission" date="2018-11" db="EMBL/GenBank/DDBJ databases">
        <title>Genome sequencing of a novel mesophilic and cellulolytic organism within the genus Hungateiclostridium.</title>
        <authorList>
            <person name="Rettenmaier R."/>
            <person name="Liebl W."/>
            <person name="Zverlov V."/>
        </authorList>
    </citation>
    <scope>NUCLEOTIDE SEQUENCE [LARGE SCALE GENOMIC DNA]</scope>
    <source>
        <strain evidence="11">N2K1</strain>
    </source>
</reference>
<keyword evidence="5 7" id="KW-0808">Transferase</keyword>
<organism evidence="10 11">
    <name type="scientific">Acetivibrio mesophilus</name>
    <dbReference type="NCBI Taxonomy" id="2487273"/>
    <lineage>
        <taxon>Bacteria</taxon>
        <taxon>Bacillati</taxon>
        <taxon>Bacillota</taxon>
        <taxon>Clostridia</taxon>
        <taxon>Eubacteriales</taxon>
        <taxon>Oscillospiraceae</taxon>
        <taxon>Acetivibrio</taxon>
    </lineage>
</organism>
<dbReference type="InterPro" id="IPR001296">
    <property type="entry name" value="Glyco_trans_1"/>
</dbReference>
<dbReference type="Gene3D" id="3.40.50.2000">
    <property type="entry name" value="Glycogen Phosphorylase B"/>
    <property type="match status" value="2"/>
</dbReference>
<dbReference type="NCBIfam" id="NF001899">
    <property type="entry name" value="PRK00654.1-2"/>
    <property type="match status" value="1"/>
</dbReference>
<feature type="binding site" evidence="7">
    <location>
        <position position="18"/>
    </location>
    <ligand>
        <name>ADP-alpha-D-glucose</name>
        <dbReference type="ChEBI" id="CHEBI:57498"/>
    </ligand>
</feature>
<keyword evidence="6 7" id="KW-0320">Glycogen biosynthesis</keyword>
<dbReference type="EMBL" id="RLII01000005">
    <property type="protein sequence ID" value="RXE59541.1"/>
    <property type="molecule type" value="Genomic_DNA"/>
</dbReference>
<comment type="similarity">
    <text evidence="3 7">Belongs to the glycosyltransferase 1 family. Bacterial/plant glycogen synthase subfamily.</text>
</comment>
<dbReference type="OrthoDB" id="9808590at2"/>
<dbReference type="GO" id="GO:0004373">
    <property type="term" value="F:alpha-1,4-glucan glucosyltransferase (UDP-glucose donor) activity"/>
    <property type="evidence" value="ECO:0007669"/>
    <property type="project" value="InterPro"/>
</dbReference>
<proteinExistence type="inferred from homology"/>
<accession>A0A4Q0I5H9</accession>
<dbReference type="InterPro" id="IPR011835">
    <property type="entry name" value="GS/SS"/>
</dbReference>
<evidence type="ECO:0000256" key="3">
    <source>
        <dbReference type="ARBA" id="ARBA00010281"/>
    </source>
</evidence>
<comment type="catalytic activity">
    <reaction evidence="1 7">
        <text>[(1-&gt;4)-alpha-D-glucosyl](n) + ADP-alpha-D-glucose = [(1-&gt;4)-alpha-D-glucosyl](n+1) + ADP + H(+)</text>
        <dbReference type="Rhea" id="RHEA:18189"/>
        <dbReference type="Rhea" id="RHEA-COMP:9584"/>
        <dbReference type="Rhea" id="RHEA-COMP:9587"/>
        <dbReference type="ChEBI" id="CHEBI:15378"/>
        <dbReference type="ChEBI" id="CHEBI:15444"/>
        <dbReference type="ChEBI" id="CHEBI:57498"/>
        <dbReference type="ChEBI" id="CHEBI:456216"/>
        <dbReference type="EC" id="2.4.1.21"/>
    </reaction>
</comment>
<evidence type="ECO:0000259" key="9">
    <source>
        <dbReference type="Pfam" id="PF08323"/>
    </source>
</evidence>
<comment type="caution">
    <text evidence="10">The sequence shown here is derived from an EMBL/GenBank/DDBJ whole genome shotgun (WGS) entry which is preliminary data.</text>
</comment>
<evidence type="ECO:0000256" key="6">
    <source>
        <dbReference type="ARBA" id="ARBA00023056"/>
    </source>
</evidence>
<dbReference type="NCBIfam" id="NF001898">
    <property type="entry name" value="PRK00654.1-1"/>
    <property type="match status" value="1"/>
</dbReference>
<name>A0A4Q0I5H9_9FIRM</name>
<dbReference type="GO" id="GO:0009011">
    <property type="term" value="F:alpha-1,4-glucan glucosyltransferase (ADP-glucose donor) activity"/>
    <property type="evidence" value="ECO:0007669"/>
    <property type="project" value="UniProtKB-UniRule"/>
</dbReference>
<sequence length="480" mass="55607">MKKTKVLFASSEVEPFAKTGGLADVAASLPKALCGLGHDVRVIMPKYKNIPMQYVEKMEKIGEIGIYVSWRQQYCGILKLEMDKVTYYFIDNEYYFGRDGYYGYFDEAERFAFFCKALLEILPVIDFKPDIIHCNDWQTGVVSLFLNAWYRNSDFYRDIKTVFTIHNLKYQGVFPKEVLGEVLGVSWEYFHADGIEFFDKVNYLKAGLVYSNIITTVSKTYAEEIKSDFFGENLNNVLNKRSNDLYGILNGIDMERNDPAVDDRIFANYSKDNLEGKLTNKQMLQKSLGLQERIDIPLIGLISRLVDQKGFDLIDCVMDEILKMDIQFVLLGAGEYRYEQMFKYYQEKYPGKISVNLKYDALLSQRIYAGADMFLMPSLFEPCGLSQMFSLRYGTIPIVRETGGLKDTIAPYNDITHEGNGFTFSRYNAHDMLYAIKEAVHFYYHRATWTHLMKKGMSIDFSWEKSAKEYLDVYKKLVAN</sequence>
<dbReference type="Proteomes" id="UP000289166">
    <property type="component" value="Unassembled WGS sequence"/>
</dbReference>
<dbReference type="PANTHER" id="PTHR45825">
    <property type="entry name" value="GRANULE-BOUND STARCH SYNTHASE 1, CHLOROPLASTIC/AMYLOPLASTIC"/>
    <property type="match status" value="1"/>
</dbReference>
<dbReference type="InterPro" id="IPR013534">
    <property type="entry name" value="Starch_synth_cat_dom"/>
</dbReference>
<dbReference type="Pfam" id="PF08323">
    <property type="entry name" value="Glyco_transf_5"/>
    <property type="match status" value="1"/>
</dbReference>
<dbReference type="UniPathway" id="UPA00164"/>
<dbReference type="AlphaFoldDB" id="A0A4Q0I5H9"/>
<dbReference type="EC" id="2.4.1.21" evidence="7"/>
<keyword evidence="11" id="KW-1185">Reference proteome</keyword>
<evidence type="ECO:0000259" key="8">
    <source>
        <dbReference type="Pfam" id="PF00534"/>
    </source>
</evidence>
<dbReference type="HAMAP" id="MF_00484">
    <property type="entry name" value="Glycogen_synth"/>
    <property type="match status" value="1"/>
</dbReference>
<evidence type="ECO:0000256" key="5">
    <source>
        <dbReference type="ARBA" id="ARBA00022679"/>
    </source>
</evidence>
<dbReference type="RefSeq" id="WP_069194191.1">
    <property type="nucleotide sequence ID" value="NZ_RLII01000005.1"/>
</dbReference>
<keyword evidence="4 7" id="KW-0328">Glycosyltransferase</keyword>
<dbReference type="GO" id="GO:0005978">
    <property type="term" value="P:glycogen biosynthetic process"/>
    <property type="evidence" value="ECO:0007669"/>
    <property type="project" value="UniProtKB-UniRule"/>
</dbReference>
<feature type="domain" description="Glycosyl transferase family 1" evidence="8">
    <location>
        <begin position="297"/>
        <end position="441"/>
    </location>
</feature>
<evidence type="ECO:0000313" key="10">
    <source>
        <dbReference type="EMBL" id="RXE59541.1"/>
    </source>
</evidence>
<dbReference type="CDD" id="cd03791">
    <property type="entry name" value="GT5_Glycogen_synthase_DULL1-like"/>
    <property type="match status" value="1"/>
</dbReference>
<dbReference type="NCBIfam" id="TIGR02095">
    <property type="entry name" value="glgA"/>
    <property type="match status" value="1"/>
</dbReference>
<evidence type="ECO:0000256" key="7">
    <source>
        <dbReference type="HAMAP-Rule" id="MF_00484"/>
    </source>
</evidence>
<gene>
    <name evidence="7 10" type="primary">glgA</name>
    <name evidence="10" type="ORF">EFD62_06200</name>
</gene>
<dbReference type="PANTHER" id="PTHR45825:SF11">
    <property type="entry name" value="ALPHA AMYLASE DOMAIN-CONTAINING PROTEIN"/>
    <property type="match status" value="1"/>
</dbReference>
<feature type="domain" description="Starch synthase catalytic" evidence="9">
    <location>
        <begin position="5"/>
        <end position="239"/>
    </location>
</feature>
<dbReference type="Pfam" id="PF00534">
    <property type="entry name" value="Glycos_transf_1"/>
    <property type="match status" value="1"/>
</dbReference>
<comment type="function">
    <text evidence="2 7">Synthesizes alpha-1,4-glucan chains using ADP-glucose.</text>
</comment>
<evidence type="ECO:0000256" key="1">
    <source>
        <dbReference type="ARBA" id="ARBA00001478"/>
    </source>
</evidence>